<dbReference type="Pfam" id="PF01420">
    <property type="entry name" value="Methylase_S"/>
    <property type="match status" value="1"/>
</dbReference>
<keyword evidence="5" id="KW-0540">Nuclease</keyword>
<sequence length="576" mass="64648">MKLTEGFNLLATATDGIKRLRELILTLAVQGKLVPQDANDEPASELLKQIRAEKDRLIAEGKIKKDKIKEVSFDDAPYELPEKWSWTTISEIITSIGSGWSPACLSEPQSTAEQWAVLKTTAVQLMEYQAHQNKLLPSTLVPRPEIETQNGDILITRAGPRNRVGISCLVQNTPPRLMISDKIVRFHVLDDLIDAQFIVLCLNAGWSYQCLDAAKSGMAESQVNISQGDLRNIPVPLCTKTEQSRIVAKVEELMALCDALETRGKLEAKQHTRLTATLFDALAASESAHQLQENWTRLAQSFDLILDRPAAVDAFEQTLLQLAVRGLLVEQDPNDEPASELLKQIRAEKDRLIAEGKIKKDKPLPSITDEEKPFNLPQGWEWVRFGDIASISSGVTLGRKTAIPDPILLPYLRVANVQRWKLVLHDVKELIIDESELERFSLKHGDLLITEGGDWDKVGRTCVWEENLPTCLHQNHVFKVRATYSEWNYRWAELYLNSNDARAYFASSAKQTTNLASINMTQLKNCLFPMPPLAVQSRIIARVEALRALCTDLRQRLTASQKSLTHLAETLVEQAA</sequence>
<keyword evidence="2" id="KW-0680">Restriction system</keyword>
<dbReference type="CDD" id="cd17261">
    <property type="entry name" value="RMtype1_S_EcoKI-TRD2-CR2_like"/>
    <property type="match status" value="1"/>
</dbReference>
<comment type="similarity">
    <text evidence="1">Belongs to the type-I restriction system S methylase family.</text>
</comment>
<dbReference type="RefSeq" id="WP_380185960.1">
    <property type="nucleotide sequence ID" value="NZ_JBHTBQ010000006.1"/>
</dbReference>
<dbReference type="PANTHER" id="PTHR43140:SF1">
    <property type="entry name" value="TYPE I RESTRICTION ENZYME ECOKI SPECIFICITY SUBUNIT"/>
    <property type="match status" value="1"/>
</dbReference>
<dbReference type="CDD" id="cd17253">
    <property type="entry name" value="RMtype1_S_Eco933I-TRD2-CR2_like"/>
    <property type="match status" value="1"/>
</dbReference>
<evidence type="ECO:0000259" key="4">
    <source>
        <dbReference type="Pfam" id="PF01420"/>
    </source>
</evidence>
<dbReference type="PANTHER" id="PTHR43140">
    <property type="entry name" value="TYPE-1 RESTRICTION ENZYME ECOKI SPECIFICITY PROTEIN"/>
    <property type="match status" value="1"/>
</dbReference>
<dbReference type="GO" id="GO:0016787">
    <property type="term" value="F:hydrolase activity"/>
    <property type="evidence" value="ECO:0007669"/>
    <property type="project" value="UniProtKB-KW"/>
</dbReference>
<evidence type="ECO:0000256" key="2">
    <source>
        <dbReference type="ARBA" id="ARBA00022747"/>
    </source>
</evidence>
<keyword evidence="5" id="KW-0378">Hydrolase</keyword>
<evidence type="ECO:0000313" key="5">
    <source>
        <dbReference type="EMBL" id="MFC7418828.1"/>
    </source>
</evidence>
<dbReference type="GO" id="GO:0004519">
    <property type="term" value="F:endonuclease activity"/>
    <property type="evidence" value="ECO:0007669"/>
    <property type="project" value="UniProtKB-KW"/>
</dbReference>
<dbReference type="InterPro" id="IPR044946">
    <property type="entry name" value="Restrct_endonuc_typeI_TRD_sf"/>
</dbReference>
<keyword evidence="3" id="KW-0238">DNA-binding</keyword>
<gene>
    <name evidence="5" type="ORF">ACFQNF_02935</name>
</gene>
<accession>A0ABW2QT59</accession>
<feature type="domain" description="Type I restriction modification DNA specificity" evidence="4">
    <location>
        <begin position="377"/>
        <end position="558"/>
    </location>
</feature>
<dbReference type="SUPFAM" id="SSF116734">
    <property type="entry name" value="DNA methylase specificity domain"/>
    <property type="match status" value="2"/>
</dbReference>
<evidence type="ECO:0000313" key="6">
    <source>
        <dbReference type="Proteomes" id="UP001596473"/>
    </source>
</evidence>
<keyword evidence="5" id="KW-0255">Endonuclease</keyword>
<reference evidence="6" key="1">
    <citation type="journal article" date="2019" name="Int. J. Syst. Evol. Microbiol.">
        <title>The Global Catalogue of Microorganisms (GCM) 10K type strain sequencing project: providing services to taxonomists for standard genome sequencing and annotation.</title>
        <authorList>
            <consortium name="The Broad Institute Genomics Platform"/>
            <consortium name="The Broad Institute Genome Sequencing Center for Infectious Disease"/>
            <person name="Wu L."/>
            <person name="Ma J."/>
        </authorList>
    </citation>
    <scope>NUCLEOTIDE SEQUENCE [LARGE SCALE GENOMIC DNA]</scope>
    <source>
        <strain evidence="6">CCUG 62945</strain>
    </source>
</reference>
<dbReference type="EC" id="3.1.21.-" evidence="5"/>
<evidence type="ECO:0000256" key="3">
    <source>
        <dbReference type="ARBA" id="ARBA00023125"/>
    </source>
</evidence>
<dbReference type="Proteomes" id="UP001596473">
    <property type="component" value="Unassembled WGS sequence"/>
</dbReference>
<evidence type="ECO:0000256" key="1">
    <source>
        <dbReference type="ARBA" id="ARBA00010923"/>
    </source>
</evidence>
<proteinExistence type="inferred from homology"/>
<name>A0ABW2QT59_9NEIS</name>
<keyword evidence="6" id="KW-1185">Reference proteome</keyword>
<organism evidence="5 6">
    <name type="scientific">Iodobacter arcticus</name>
    <dbReference type="NCBI Taxonomy" id="590593"/>
    <lineage>
        <taxon>Bacteria</taxon>
        <taxon>Pseudomonadati</taxon>
        <taxon>Pseudomonadota</taxon>
        <taxon>Betaproteobacteria</taxon>
        <taxon>Neisseriales</taxon>
        <taxon>Chitinibacteraceae</taxon>
        <taxon>Iodobacter</taxon>
    </lineage>
</organism>
<dbReference type="Gene3D" id="3.90.220.20">
    <property type="entry name" value="DNA methylase specificity domains"/>
    <property type="match status" value="2"/>
</dbReference>
<comment type="caution">
    <text evidence="5">The sequence shown here is derived from an EMBL/GenBank/DDBJ whole genome shotgun (WGS) entry which is preliminary data.</text>
</comment>
<dbReference type="InterPro" id="IPR051212">
    <property type="entry name" value="Type-I_RE_S_subunit"/>
</dbReference>
<dbReference type="InterPro" id="IPR000055">
    <property type="entry name" value="Restrct_endonuc_typeI_TRD"/>
</dbReference>
<protein>
    <submittedName>
        <fullName evidence="5">Restriction endonuclease subunit S</fullName>
        <ecNumber evidence="5">3.1.21.-</ecNumber>
    </submittedName>
</protein>
<dbReference type="EMBL" id="JBHTBQ010000006">
    <property type="protein sequence ID" value="MFC7418828.1"/>
    <property type="molecule type" value="Genomic_DNA"/>
</dbReference>